<reference evidence="2 3" key="1">
    <citation type="submission" date="2011-10" db="EMBL/GenBank/DDBJ databases">
        <title>Genome sequence of Gluconobacter morbifer G707, isolated from Drosophila gut.</title>
        <authorList>
            <person name="Lee W.-J."/>
            <person name="Kim E.-K."/>
        </authorList>
    </citation>
    <scope>NUCLEOTIDE SEQUENCE [LARGE SCALE GENOMIC DNA]</scope>
    <source>
        <strain evidence="2 3">G707</strain>
    </source>
</reference>
<keyword evidence="1" id="KW-0472">Membrane</keyword>
<evidence type="ECO:0000313" key="3">
    <source>
        <dbReference type="Proteomes" id="UP000004949"/>
    </source>
</evidence>
<keyword evidence="1" id="KW-1133">Transmembrane helix</keyword>
<dbReference type="AlphaFoldDB" id="G6XH06"/>
<dbReference type="Proteomes" id="UP000004949">
    <property type="component" value="Unassembled WGS sequence"/>
</dbReference>
<dbReference type="EMBL" id="AGQV01000001">
    <property type="protein sequence ID" value="EHH69464.1"/>
    <property type="molecule type" value="Genomic_DNA"/>
</dbReference>
<comment type="caution">
    <text evidence="2">The sequence shown here is derived from an EMBL/GenBank/DDBJ whole genome shotgun (WGS) entry which is preliminary data.</text>
</comment>
<protein>
    <submittedName>
        <fullName evidence="2">Uncharacterized protein</fullName>
    </submittedName>
</protein>
<accession>G6XH06</accession>
<name>G6XH06_9PROT</name>
<keyword evidence="1" id="KW-0812">Transmembrane</keyword>
<keyword evidence="3" id="KW-1185">Reference proteome</keyword>
<sequence>MLALPGPEISRMAKFFVDFIRSLQKGPGFIAVFAVLIIAVLLAYLTLYALVM</sequence>
<dbReference type="PATRIC" id="fig|1088869.3.peg.777"/>
<evidence type="ECO:0000256" key="1">
    <source>
        <dbReference type="SAM" id="Phobius"/>
    </source>
</evidence>
<proteinExistence type="predicted"/>
<gene>
    <name evidence="2" type="ORF">GMO_07710</name>
</gene>
<organism evidence="2 3">
    <name type="scientific">Gluconobacter morbifer G707</name>
    <dbReference type="NCBI Taxonomy" id="1088869"/>
    <lineage>
        <taxon>Bacteria</taxon>
        <taxon>Pseudomonadati</taxon>
        <taxon>Pseudomonadota</taxon>
        <taxon>Alphaproteobacteria</taxon>
        <taxon>Acetobacterales</taxon>
        <taxon>Acetobacteraceae</taxon>
        <taxon>Gluconobacter</taxon>
    </lineage>
</organism>
<feature type="transmembrane region" description="Helical" evidence="1">
    <location>
        <begin position="29"/>
        <end position="51"/>
    </location>
</feature>
<dbReference type="STRING" id="1088869.GMO_07710"/>
<evidence type="ECO:0000313" key="2">
    <source>
        <dbReference type="EMBL" id="EHH69464.1"/>
    </source>
</evidence>